<evidence type="ECO:0000256" key="2">
    <source>
        <dbReference type="ARBA" id="ARBA00023002"/>
    </source>
</evidence>
<evidence type="ECO:0000313" key="9">
    <source>
        <dbReference type="EMBL" id="KMS73701.1"/>
    </source>
</evidence>
<dbReference type="SUPFAM" id="SSF53223">
    <property type="entry name" value="Aminoacid dehydrogenase-like, N-terminal domain"/>
    <property type="match status" value="1"/>
</dbReference>
<sequence>MAAEIVNPRSGGNTDQDGGVEPLDSFDPAFALHRGGKMAVQATVPVRDKDDLSLAYTPGVAKVCSAIAEQPELVHDYTWKSSVVAVVTDGTAVLGLGDIGPEASLPVMEGKAILFKQFGGVDAVPIALNCTGVDEIVETVVRLAPSFGGVNLEDISAPRCFEIERKLQERLDIPVFHDDQHGTAVVTLAALRNAARLTGKGLGDLRAVISGAGAAGVAIAKMLVEAGIGDVAVADRKGVVSADRDDLTSVKRELAGFTNKAGITGSLEAALEGADVFIGVSGGTVPEEAVASMAEGAFVFAMANPNPEVHPDVAHKYAAVVATGRSDFPNQINNVLAFPGIFAGALQVRASRITEGMKIAAAEALAAVVGDDLAADYVIPSPFDERVAPAVTAAVAAAARAEGVARR</sequence>
<feature type="binding site" evidence="4">
    <location>
        <position position="304"/>
    </location>
    <ligand>
        <name>(S)-malate</name>
        <dbReference type="ChEBI" id="CHEBI:15589"/>
    </ligand>
</feature>
<evidence type="ECO:0000256" key="6">
    <source>
        <dbReference type="SAM" id="MobiDB-lite"/>
    </source>
</evidence>
<feature type="region of interest" description="Disordered" evidence="6">
    <location>
        <begin position="1"/>
        <end position="20"/>
    </location>
</feature>
<comment type="similarity">
    <text evidence="1">Belongs to the malic enzymes family.</text>
</comment>
<dbReference type="FunFam" id="3.40.50.10380:FF:000003">
    <property type="entry name" value="NADP-dependent malic enzyme"/>
    <property type="match status" value="1"/>
</dbReference>
<dbReference type="RefSeq" id="WP_048582058.1">
    <property type="nucleotide sequence ID" value="NZ_LFNT01000017.1"/>
</dbReference>
<dbReference type="Gene3D" id="3.40.50.720">
    <property type="entry name" value="NAD(P)-binding Rossmann-like Domain"/>
    <property type="match status" value="1"/>
</dbReference>
<dbReference type="Pfam" id="PF00390">
    <property type="entry name" value="malic"/>
    <property type="match status" value="1"/>
</dbReference>
<dbReference type="Proteomes" id="UP000037432">
    <property type="component" value="Unassembled WGS sequence"/>
</dbReference>
<gene>
    <name evidence="9" type="ORF">ACM01_16800</name>
</gene>
<feature type="binding site" evidence="5">
    <location>
        <position position="179"/>
    </location>
    <ligand>
        <name>a divalent metal cation</name>
        <dbReference type="ChEBI" id="CHEBI:60240"/>
    </ligand>
</feature>
<feature type="domain" description="Malic enzyme NAD-binding" evidence="7">
    <location>
        <begin position="180"/>
        <end position="400"/>
    </location>
</feature>
<evidence type="ECO:0000256" key="4">
    <source>
        <dbReference type="PIRSR" id="PIRSR000106-2"/>
    </source>
</evidence>
<evidence type="ECO:0000256" key="5">
    <source>
        <dbReference type="PIRSR" id="PIRSR000106-3"/>
    </source>
</evidence>
<dbReference type="PIRSF" id="PIRSF000106">
    <property type="entry name" value="ME"/>
    <property type="match status" value="1"/>
</dbReference>
<dbReference type="AlphaFoldDB" id="A0A0J7ZC82"/>
<evidence type="ECO:0000313" key="10">
    <source>
        <dbReference type="Proteomes" id="UP000037432"/>
    </source>
</evidence>
<feature type="binding site" evidence="4">
    <location>
        <position position="333"/>
    </location>
    <ligand>
        <name>(S)-malate</name>
        <dbReference type="ChEBI" id="CHEBI:15589"/>
    </ligand>
</feature>
<evidence type="ECO:0000259" key="7">
    <source>
        <dbReference type="SMART" id="SM00919"/>
    </source>
</evidence>
<dbReference type="InterPro" id="IPR046346">
    <property type="entry name" value="Aminoacid_DH-like_N_sf"/>
</dbReference>
<comment type="caution">
    <text evidence="9">The sequence shown here is derived from an EMBL/GenBank/DDBJ whole genome shotgun (WGS) entry which is preliminary data.</text>
</comment>
<feature type="binding site" evidence="5">
    <location>
        <position position="154"/>
    </location>
    <ligand>
        <name>a divalent metal cation</name>
        <dbReference type="ChEBI" id="CHEBI:60240"/>
    </ligand>
</feature>
<dbReference type="GO" id="GO:0004470">
    <property type="term" value="F:malic enzyme activity"/>
    <property type="evidence" value="ECO:0007669"/>
    <property type="project" value="InterPro"/>
</dbReference>
<evidence type="ECO:0000256" key="1">
    <source>
        <dbReference type="ARBA" id="ARBA00008785"/>
    </source>
</evidence>
<dbReference type="GO" id="GO:0051287">
    <property type="term" value="F:NAD binding"/>
    <property type="evidence" value="ECO:0007669"/>
    <property type="project" value="InterPro"/>
</dbReference>
<name>A0A0J7ZC82_STRVR</name>
<evidence type="ECO:0000256" key="3">
    <source>
        <dbReference type="PIRSR" id="PIRSR000106-1"/>
    </source>
</evidence>
<protein>
    <submittedName>
        <fullName evidence="9">Malate dehydrogenase</fullName>
    </submittedName>
</protein>
<feature type="active site" description="Proton acceptor" evidence="3">
    <location>
        <position position="111"/>
    </location>
</feature>
<dbReference type="InterPro" id="IPR001891">
    <property type="entry name" value="Malic_OxRdtase"/>
</dbReference>
<dbReference type="SMART" id="SM00919">
    <property type="entry name" value="Malic_M"/>
    <property type="match status" value="1"/>
</dbReference>
<dbReference type="PANTHER" id="PTHR43237:SF4">
    <property type="entry name" value="NADP-DEPENDENT MALIC ENZYME"/>
    <property type="match status" value="1"/>
</dbReference>
<accession>A0A0J7ZC82</accession>
<dbReference type="InterPro" id="IPR036291">
    <property type="entry name" value="NAD(P)-bd_dom_sf"/>
</dbReference>
<dbReference type="InterPro" id="IPR012302">
    <property type="entry name" value="Malic_NAD-bd"/>
</dbReference>
<dbReference type="OrthoDB" id="9805787at2"/>
<feature type="active site" description="Proton donor" evidence="3">
    <location>
        <position position="56"/>
    </location>
</feature>
<dbReference type="GO" id="GO:0016616">
    <property type="term" value="F:oxidoreductase activity, acting on the CH-OH group of donors, NAD or NADP as acceptor"/>
    <property type="evidence" value="ECO:0007669"/>
    <property type="project" value="InterPro"/>
</dbReference>
<dbReference type="PANTHER" id="PTHR43237">
    <property type="entry name" value="NADP-DEPENDENT MALIC ENZYME"/>
    <property type="match status" value="1"/>
</dbReference>
<evidence type="ECO:0000259" key="8">
    <source>
        <dbReference type="SMART" id="SM01274"/>
    </source>
</evidence>
<dbReference type="InterPro" id="IPR012301">
    <property type="entry name" value="Malic_N_dom"/>
</dbReference>
<dbReference type="EMBL" id="LFNT01000017">
    <property type="protein sequence ID" value="KMS73701.1"/>
    <property type="molecule type" value="Genomic_DNA"/>
</dbReference>
<dbReference type="InterPro" id="IPR037062">
    <property type="entry name" value="Malic_N_dom_sf"/>
</dbReference>
<dbReference type="Pfam" id="PF03949">
    <property type="entry name" value="Malic_M"/>
    <property type="match status" value="1"/>
</dbReference>
<dbReference type="PATRIC" id="fig|1938.3.peg.7573"/>
<proteinExistence type="inferred from homology"/>
<keyword evidence="5" id="KW-0479">Metal-binding</keyword>
<organism evidence="9 10">
    <name type="scientific">Streptomyces viridochromogenes</name>
    <dbReference type="NCBI Taxonomy" id="1938"/>
    <lineage>
        <taxon>Bacteria</taxon>
        <taxon>Bacillati</taxon>
        <taxon>Actinomycetota</taxon>
        <taxon>Actinomycetes</taxon>
        <taxon>Kitasatosporales</taxon>
        <taxon>Streptomycetaceae</taxon>
        <taxon>Streptomyces</taxon>
    </lineage>
</organism>
<dbReference type="GO" id="GO:0046872">
    <property type="term" value="F:metal ion binding"/>
    <property type="evidence" value="ECO:0007669"/>
    <property type="project" value="UniProtKB-KW"/>
</dbReference>
<feature type="binding site" evidence="5">
    <location>
        <position position="153"/>
    </location>
    <ligand>
        <name>a divalent metal cation</name>
        <dbReference type="ChEBI" id="CHEBI:60240"/>
    </ligand>
</feature>
<dbReference type="Gene3D" id="3.40.50.10380">
    <property type="entry name" value="Malic enzyme, N-terminal domain"/>
    <property type="match status" value="1"/>
</dbReference>
<feature type="domain" description="Malic enzyme N-terminal" evidence="8">
    <location>
        <begin position="35"/>
        <end position="168"/>
    </location>
</feature>
<dbReference type="SUPFAM" id="SSF51735">
    <property type="entry name" value="NAD(P)-binding Rossmann-fold domains"/>
    <property type="match status" value="1"/>
</dbReference>
<dbReference type="SMART" id="SM01274">
    <property type="entry name" value="malic"/>
    <property type="match status" value="1"/>
</dbReference>
<keyword evidence="2" id="KW-0560">Oxidoreductase</keyword>
<reference evidence="9 10" key="1">
    <citation type="submission" date="2015-06" db="EMBL/GenBank/DDBJ databases">
        <authorList>
            <person name="Ju K.-S."/>
            <person name="Doroghazi J.R."/>
            <person name="Metcalf W.W."/>
        </authorList>
    </citation>
    <scope>NUCLEOTIDE SEQUENCE [LARGE SCALE GENOMIC DNA]</scope>
    <source>
        <strain evidence="9 10">NRRL 3414</strain>
    </source>
</reference>
<comment type="cofactor">
    <cofactor evidence="5">
        <name>Mg(2+)</name>
        <dbReference type="ChEBI" id="CHEBI:18420"/>
    </cofactor>
    <cofactor evidence="5">
        <name>Mn(2+)</name>
        <dbReference type="ChEBI" id="CHEBI:29035"/>
    </cofactor>
    <text evidence="5">Divalent metal cations. Prefers magnesium or manganese.</text>
</comment>
<dbReference type="InterPro" id="IPR051674">
    <property type="entry name" value="Malate_Decarboxylase"/>
</dbReference>